<organism evidence="10 11">
    <name type="scientific">Persicobacter diffluens</name>
    <dbReference type="NCBI Taxonomy" id="981"/>
    <lineage>
        <taxon>Bacteria</taxon>
        <taxon>Pseudomonadati</taxon>
        <taxon>Bacteroidota</taxon>
        <taxon>Cytophagia</taxon>
        <taxon>Cytophagales</taxon>
        <taxon>Persicobacteraceae</taxon>
        <taxon>Persicobacter</taxon>
    </lineage>
</organism>
<dbReference type="AlphaFoldDB" id="A0AAN4W324"/>
<dbReference type="GO" id="GO:0015288">
    <property type="term" value="F:porin activity"/>
    <property type="evidence" value="ECO:0007669"/>
    <property type="project" value="TreeGrafter"/>
</dbReference>
<evidence type="ECO:0000256" key="2">
    <source>
        <dbReference type="ARBA" id="ARBA00007613"/>
    </source>
</evidence>
<evidence type="ECO:0000256" key="6">
    <source>
        <dbReference type="ARBA" id="ARBA00023136"/>
    </source>
</evidence>
<feature type="coiled-coil region" evidence="8">
    <location>
        <begin position="28"/>
        <end position="55"/>
    </location>
</feature>
<dbReference type="PANTHER" id="PTHR30026:SF20">
    <property type="entry name" value="OUTER MEMBRANE PROTEIN TOLC"/>
    <property type="match status" value="1"/>
</dbReference>
<evidence type="ECO:0000313" key="10">
    <source>
        <dbReference type="EMBL" id="GJM63796.1"/>
    </source>
</evidence>
<comment type="subcellular location">
    <subcellularLocation>
        <location evidence="1">Cell outer membrane</location>
    </subcellularLocation>
</comment>
<keyword evidence="4" id="KW-1134">Transmembrane beta strand</keyword>
<dbReference type="PANTHER" id="PTHR30026">
    <property type="entry name" value="OUTER MEMBRANE PROTEIN TOLC"/>
    <property type="match status" value="1"/>
</dbReference>
<protein>
    <submittedName>
        <fullName evidence="10">Outer membrane protein</fullName>
    </submittedName>
</protein>
<dbReference type="GO" id="GO:0015562">
    <property type="term" value="F:efflux transmembrane transporter activity"/>
    <property type="evidence" value="ECO:0007669"/>
    <property type="project" value="InterPro"/>
</dbReference>
<gene>
    <name evidence="10" type="ORF">PEDI_43480</name>
</gene>
<accession>A0AAN4W324</accession>
<sequence length="434" mass="48632">MKINNIVRGLALVLGLASQAHAQLDPLLETYREEAIAHEQQIKIAENQVKIAEEAYRATISDILPSVMLNGDYTYVANPMVLTIPPEFGLGDGETPLQIQGAMHNQYGAYANANQKIYGGGVLKARKNKASVDKNIASDQFSLTRTQVILATDLQYWQTVAQKEVYHAMVDYRDGMSELIDVVSDRVESGTANRNDLLMAQVRMNKADLAVVQAENSYNVTKMALNRILGRALDENLPIADSMLVDFEVTDAEAERVRAELLIAQKQIAKSEQDLKIIKGAYRPQLDARFVGMYSAPGYNLQPDAVTNYNAGLKFSMPLYMGSKKRHEKEAAKLNIENSQLAFDRTNELMALEQEQNLLAWRNSLNETDLAKSSVEQARENAELMNDQYQEGMVSVLEVIDAQLYFEQALVDFIQTKLNAKVRYTHYIRSLGLI</sequence>
<dbReference type="RefSeq" id="WP_338238911.1">
    <property type="nucleotide sequence ID" value="NZ_BQKE01000003.1"/>
</dbReference>
<feature type="chain" id="PRO_5042989470" evidence="9">
    <location>
        <begin position="23"/>
        <end position="434"/>
    </location>
</feature>
<feature type="signal peptide" evidence="9">
    <location>
        <begin position="1"/>
        <end position="22"/>
    </location>
</feature>
<dbReference type="GO" id="GO:0009279">
    <property type="term" value="C:cell outer membrane"/>
    <property type="evidence" value="ECO:0007669"/>
    <property type="project" value="UniProtKB-SubCell"/>
</dbReference>
<keyword evidence="8" id="KW-0175">Coiled coil</keyword>
<keyword evidence="5" id="KW-0812">Transmembrane</keyword>
<keyword evidence="11" id="KW-1185">Reference proteome</keyword>
<dbReference type="EMBL" id="BQKE01000003">
    <property type="protein sequence ID" value="GJM63796.1"/>
    <property type="molecule type" value="Genomic_DNA"/>
</dbReference>
<evidence type="ECO:0000256" key="5">
    <source>
        <dbReference type="ARBA" id="ARBA00022692"/>
    </source>
</evidence>
<evidence type="ECO:0000313" key="11">
    <source>
        <dbReference type="Proteomes" id="UP001310022"/>
    </source>
</evidence>
<dbReference type="InterPro" id="IPR003423">
    <property type="entry name" value="OMP_efflux"/>
</dbReference>
<reference evidence="10 11" key="1">
    <citation type="submission" date="2021-12" db="EMBL/GenBank/DDBJ databases">
        <title>Genome sequencing of bacteria with rrn-lacking chromosome and rrn-plasmid.</title>
        <authorList>
            <person name="Anda M."/>
            <person name="Iwasaki W."/>
        </authorList>
    </citation>
    <scope>NUCLEOTIDE SEQUENCE [LARGE SCALE GENOMIC DNA]</scope>
    <source>
        <strain evidence="10 11">NBRC 15940</strain>
    </source>
</reference>
<evidence type="ECO:0000256" key="1">
    <source>
        <dbReference type="ARBA" id="ARBA00004442"/>
    </source>
</evidence>
<dbReference type="Pfam" id="PF02321">
    <property type="entry name" value="OEP"/>
    <property type="match status" value="2"/>
</dbReference>
<dbReference type="GO" id="GO:1990281">
    <property type="term" value="C:efflux pump complex"/>
    <property type="evidence" value="ECO:0007669"/>
    <property type="project" value="TreeGrafter"/>
</dbReference>
<comment type="similarity">
    <text evidence="2">Belongs to the outer membrane factor (OMF) (TC 1.B.17) family.</text>
</comment>
<dbReference type="Gene3D" id="1.20.1600.10">
    <property type="entry name" value="Outer membrane efflux proteins (OEP)"/>
    <property type="match status" value="1"/>
</dbReference>
<keyword evidence="3" id="KW-0813">Transport</keyword>
<comment type="caution">
    <text evidence="10">The sequence shown here is derived from an EMBL/GenBank/DDBJ whole genome shotgun (WGS) entry which is preliminary data.</text>
</comment>
<dbReference type="Proteomes" id="UP001310022">
    <property type="component" value="Unassembled WGS sequence"/>
</dbReference>
<dbReference type="InterPro" id="IPR051906">
    <property type="entry name" value="TolC-like"/>
</dbReference>
<evidence type="ECO:0000256" key="4">
    <source>
        <dbReference type="ARBA" id="ARBA00022452"/>
    </source>
</evidence>
<keyword evidence="7" id="KW-0998">Cell outer membrane</keyword>
<evidence type="ECO:0000256" key="7">
    <source>
        <dbReference type="ARBA" id="ARBA00023237"/>
    </source>
</evidence>
<dbReference type="SUPFAM" id="SSF56954">
    <property type="entry name" value="Outer membrane efflux proteins (OEP)"/>
    <property type="match status" value="1"/>
</dbReference>
<name>A0AAN4W324_9BACT</name>
<evidence type="ECO:0000256" key="9">
    <source>
        <dbReference type="SAM" id="SignalP"/>
    </source>
</evidence>
<evidence type="ECO:0000256" key="8">
    <source>
        <dbReference type="SAM" id="Coils"/>
    </source>
</evidence>
<proteinExistence type="inferred from homology"/>
<evidence type="ECO:0000256" key="3">
    <source>
        <dbReference type="ARBA" id="ARBA00022448"/>
    </source>
</evidence>
<keyword evidence="6" id="KW-0472">Membrane</keyword>
<keyword evidence="9" id="KW-0732">Signal</keyword>